<dbReference type="Proteomes" id="UP000831701">
    <property type="component" value="Chromosome 12"/>
</dbReference>
<feature type="non-terminal residue" evidence="1">
    <location>
        <position position="417"/>
    </location>
</feature>
<sequence>MRFSSWSWNSGPALYPPSQGARGFMGVCPTSPHVLLCGSGEGIRPCPSCGIILWECSMSMGSGAFAKGCSVSVRPGAGAWFVHCRHGWDENQHLQILVAAEATLVLDRKRVVCPLRVSAEVLPQVEEFKYLGVLFTSEGKMEREIDRRIGAASAVMRSVSVPDRRARSSVIGRSSGSRAAAPSHREESAEVAWASISDAPGRLPREVFQACPTGRRPRGRPRTRWRDYVSRTGLAWERLGDPPGRAGGSVWGEGGLGISAQTAASSDPVPDQADENGWMDGCNGAGWTERDRNRLNKLVGCPLDSVEDVGERRMLASKADINHEQHLSPPARDCGGLKQVLQLQTATDYCYRLLYPQSRKDRSFIPNSATYDKVWSVEKGWPAQACWCCGPEAAAPSLVMVFFPSASFDVQCTGGLV</sequence>
<protein>
    <submittedName>
        <fullName evidence="1">Uncharacterized protein</fullName>
    </submittedName>
</protein>
<accession>A0ACB8WC56</accession>
<comment type="caution">
    <text evidence="1">The sequence shown here is derived from an EMBL/GenBank/DDBJ whole genome shotgun (WGS) entry which is preliminary data.</text>
</comment>
<organism evidence="1 2">
    <name type="scientific">Scortum barcoo</name>
    <name type="common">barcoo grunter</name>
    <dbReference type="NCBI Taxonomy" id="214431"/>
    <lineage>
        <taxon>Eukaryota</taxon>
        <taxon>Metazoa</taxon>
        <taxon>Chordata</taxon>
        <taxon>Craniata</taxon>
        <taxon>Vertebrata</taxon>
        <taxon>Euteleostomi</taxon>
        <taxon>Actinopterygii</taxon>
        <taxon>Neopterygii</taxon>
        <taxon>Teleostei</taxon>
        <taxon>Neoteleostei</taxon>
        <taxon>Acanthomorphata</taxon>
        <taxon>Eupercaria</taxon>
        <taxon>Centrarchiformes</taxon>
        <taxon>Terapontoidei</taxon>
        <taxon>Terapontidae</taxon>
        <taxon>Scortum</taxon>
    </lineage>
</organism>
<proteinExistence type="predicted"/>
<gene>
    <name evidence="1" type="ORF">L3Q82_010414</name>
</gene>
<name>A0ACB8WC56_9TELE</name>
<evidence type="ECO:0000313" key="1">
    <source>
        <dbReference type="EMBL" id="KAI3365324.1"/>
    </source>
</evidence>
<reference evidence="1" key="1">
    <citation type="submission" date="2022-04" db="EMBL/GenBank/DDBJ databases">
        <title>Jade perch genome.</title>
        <authorList>
            <person name="Chao B."/>
        </authorList>
    </citation>
    <scope>NUCLEOTIDE SEQUENCE</scope>
    <source>
        <strain evidence="1">CB-2022</strain>
    </source>
</reference>
<keyword evidence="2" id="KW-1185">Reference proteome</keyword>
<dbReference type="EMBL" id="CM041542">
    <property type="protein sequence ID" value="KAI3365324.1"/>
    <property type="molecule type" value="Genomic_DNA"/>
</dbReference>
<evidence type="ECO:0000313" key="2">
    <source>
        <dbReference type="Proteomes" id="UP000831701"/>
    </source>
</evidence>